<comment type="function">
    <text evidence="2">Pyridoxal 5'-phosphate (PLP)-binding protein, which is involved in PLP homeostasis.</text>
</comment>
<protein>
    <recommendedName>
        <fullName evidence="2">Pyridoxal phosphate homeostasis protein</fullName>
        <shortName evidence="2">PLP homeostasis protein</shortName>
    </recommendedName>
</protein>
<sequence>MLNKNVRKIEDDVLSACETSHRSRKEVQVIAVTKTVSSEEAKELIDLGVVNLAENRVDKLLEKQQALSDVPQITWHLIGNLQRRKVKTVINRIDYFHALESLSLAEEINKRAEQCIRCFVEVNVSGEVNKHGIPLEEVQTFIQALEYYDKIQVVGLMTMAPYQANETIIQSIFSKLKQKQVEIKQQNWHHAPCTELSMGMSQDYKIAIQEGATFVRIGTAFFSAE</sequence>
<comment type="caution">
    <text evidence="6">The sequence shown here is derived from an EMBL/GenBank/DDBJ whole genome shotgun (WGS) entry which is preliminary data.</text>
</comment>
<dbReference type="Pfam" id="PF01168">
    <property type="entry name" value="Ala_racemase_N"/>
    <property type="match status" value="1"/>
</dbReference>
<dbReference type="InterPro" id="IPR001608">
    <property type="entry name" value="Ala_racemase_N"/>
</dbReference>
<dbReference type="InterPro" id="IPR011078">
    <property type="entry name" value="PyrdxlP_homeostasis"/>
</dbReference>
<dbReference type="SUPFAM" id="SSF51419">
    <property type="entry name" value="PLP-binding barrel"/>
    <property type="match status" value="1"/>
</dbReference>
<feature type="modified residue" description="N6-(pyridoxal phosphate)lysine" evidence="2 3">
    <location>
        <position position="34"/>
    </location>
</feature>
<evidence type="ECO:0000256" key="3">
    <source>
        <dbReference type="PIRSR" id="PIRSR004848-1"/>
    </source>
</evidence>
<dbReference type="AlphaFoldDB" id="A0A430AI87"/>
<dbReference type="OrthoDB" id="9804072at2"/>
<proteinExistence type="inferred from homology"/>
<evidence type="ECO:0000256" key="4">
    <source>
        <dbReference type="RuleBase" id="RU004514"/>
    </source>
</evidence>
<dbReference type="NCBIfam" id="TIGR00044">
    <property type="entry name" value="YggS family pyridoxal phosphate-dependent enzyme"/>
    <property type="match status" value="1"/>
</dbReference>
<evidence type="ECO:0000259" key="5">
    <source>
        <dbReference type="Pfam" id="PF01168"/>
    </source>
</evidence>
<reference evidence="6 7" key="1">
    <citation type="submission" date="2017-05" db="EMBL/GenBank/DDBJ databases">
        <title>Vagococcus spp. assemblies.</title>
        <authorList>
            <person name="Gulvik C.A."/>
        </authorList>
    </citation>
    <scope>NUCLEOTIDE SEQUENCE [LARGE SCALE GENOMIC DNA]</scope>
    <source>
        <strain evidence="6 7">DSM 24756</strain>
    </source>
</reference>
<comment type="cofactor">
    <cofactor evidence="3">
        <name>pyridoxal 5'-phosphate</name>
        <dbReference type="ChEBI" id="CHEBI:597326"/>
    </cofactor>
</comment>
<evidence type="ECO:0000313" key="7">
    <source>
        <dbReference type="Proteomes" id="UP000288669"/>
    </source>
</evidence>
<evidence type="ECO:0000313" key="6">
    <source>
        <dbReference type="EMBL" id="RSU07836.1"/>
    </source>
</evidence>
<keyword evidence="1 2" id="KW-0663">Pyridoxal phosphate</keyword>
<dbReference type="PIRSF" id="PIRSF004848">
    <property type="entry name" value="YBL036c_PLPDEIII"/>
    <property type="match status" value="1"/>
</dbReference>
<keyword evidence="7" id="KW-1185">Reference proteome</keyword>
<name>A0A430AI87_9ENTE</name>
<dbReference type="PANTHER" id="PTHR10146">
    <property type="entry name" value="PROLINE SYNTHETASE CO-TRANSCRIBED BACTERIAL HOMOLOG PROTEIN"/>
    <property type="match status" value="1"/>
</dbReference>
<organism evidence="6 7">
    <name type="scientific">Vagococcus entomophilus</name>
    <dbReference type="NCBI Taxonomy" id="1160095"/>
    <lineage>
        <taxon>Bacteria</taxon>
        <taxon>Bacillati</taxon>
        <taxon>Bacillota</taxon>
        <taxon>Bacilli</taxon>
        <taxon>Lactobacillales</taxon>
        <taxon>Enterococcaceae</taxon>
        <taxon>Vagococcus</taxon>
    </lineage>
</organism>
<dbReference type="PANTHER" id="PTHR10146:SF14">
    <property type="entry name" value="PYRIDOXAL PHOSPHATE HOMEOSTASIS PROTEIN"/>
    <property type="match status" value="1"/>
</dbReference>
<dbReference type="InterPro" id="IPR029066">
    <property type="entry name" value="PLP-binding_barrel"/>
</dbReference>
<dbReference type="FunFam" id="3.20.20.10:FF:000011">
    <property type="entry name" value="Pyridoxal phosphate homeostasis protein"/>
    <property type="match status" value="1"/>
</dbReference>
<accession>A0A430AI87</accession>
<evidence type="ECO:0000256" key="2">
    <source>
        <dbReference type="HAMAP-Rule" id="MF_02087"/>
    </source>
</evidence>
<evidence type="ECO:0000256" key="1">
    <source>
        <dbReference type="ARBA" id="ARBA00022898"/>
    </source>
</evidence>
<dbReference type="EMBL" id="NGJZ01000001">
    <property type="protein sequence ID" value="RSU07836.1"/>
    <property type="molecule type" value="Genomic_DNA"/>
</dbReference>
<dbReference type="GO" id="GO:0030170">
    <property type="term" value="F:pyridoxal phosphate binding"/>
    <property type="evidence" value="ECO:0007669"/>
    <property type="project" value="UniProtKB-UniRule"/>
</dbReference>
<dbReference type="CDD" id="cd00635">
    <property type="entry name" value="PLPDE_III_YBL036c_like"/>
    <property type="match status" value="1"/>
</dbReference>
<gene>
    <name evidence="6" type="ORF">CBF30_00930</name>
</gene>
<dbReference type="Gene3D" id="3.20.20.10">
    <property type="entry name" value="Alanine racemase"/>
    <property type="match status" value="1"/>
</dbReference>
<feature type="domain" description="Alanine racemase N-terminal" evidence="5">
    <location>
        <begin position="23"/>
        <end position="222"/>
    </location>
</feature>
<dbReference type="Proteomes" id="UP000288669">
    <property type="component" value="Unassembled WGS sequence"/>
</dbReference>
<dbReference type="HAMAP" id="MF_02087">
    <property type="entry name" value="PLP_homeostasis"/>
    <property type="match status" value="1"/>
</dbReference>
<comment type="similarity">
    <text evidence="2 4">Belongs to the pyridoxal phosphate-binding protein YggS/PROSC family.</text>
</comment>
<dbReference type="RefSeq" id="WP_126821837.1">
    <property type="nucleotide sequence ID" value="NZ_JBHLWU010000001.1"/>
</dbReference>